<reference evidence="2" key="1">
    <citation type="submission" date="2023-03" db="EMBL/GenBank/DDBJ databases">
        <title>Massive genome expansion in bonnet fungi (Mycena s.s.) driven by repeated elements and novel gene families across ecological guilds.</title>
        <authorList>
            <consortium name="Lawrence Berkeley National Laboratory"/>
            <person name="Harder C.B."/>
            <person name="Miyauchi S."/>
            <person name="Viragh M."/>
            <person name="Kuo A."/>
            <person name="Thoen E."/>
            <person name="Andreopoulos B."/>
            <person name="Lu D."/>
            <person name="Skrede I."/>
            <person name="Drula E."/>
            <person name="Henrissat B."/>
            <person name="Morin E."/>
            <person name="Kohler A."/>
            <person name="Barry K."/>
            <person name="LaButti K."/>
            <person name="Morin E."/>
            <person name="Salamov A."/>
            <person name="Lipzen A."/>
            <person name="Mereny Z."/>
            <person name="Hegedus B."/>
            <person name="Baldrian P."/>
            <person name="Stursova M."/>
            <person name="Weitz H."/>
            <person name="Taylor A."/>
            <person name="Grigoriev I.V."/>
            <person name="Nagy L.G."/>
            <person name="Martin F."/>
            <person name="Kauserud H."/>
        </authorList>
    </citation>
    <scope>NUCLEOTIDE SEQUENCE</scope>
    <source>
        <strain evidence="2">9144</strain>
    </source>
</reference>
<dbReference type="AlphaFoldDB" id="A0AAD6YBD2"/>
<evidence type="ECO:0000256" key="1">
    <source>
        <dbReference type="SAM" id="SignalP"/>
    </source>
</evidence>
<evidence type="ECO:0000313" key="2">
    <source>
        <dbReference type="EMBL" id="KAJ7207191.1"/>
    </source>
</evidence>
<evidence type="ECO:0000313" key="3">
    <source>
        <dbReference type="Proteomes" id="UP001219525"/>
    </source>
</evidence>
<sequence length="173" mass="19643">TACTSTTWVMFLFSAISQNAPLRYISCRITAYPKRMVCVTRPSPVKLVISNRTYPSTATVKNTPLWQSMYRIRTSAAYTKRPVLCVSLTRPLASALKIKICNRTQSWNNFYASSHSGSEPHDRRATSFKSNMDIHLPVFLQYCIARYPRTISFPGHSMYYVKTSRVPSAVDSV</sequence>
<comment type="caution">
    <text evidence="2">The sequence shown here is derived from an EMBL/GenBank/DDBJ whole genome shotgun (WGS) entry which is preliminary data.</text>
</comment>
<accession>A0AAD6YBD2</accession>
<feature type="signal peptide" evidence="1">
    <location>
        <begin position="1"/>
        <end position="17"/>
    </location>
</feature>
<feature type="non-terminal residue" evidence="2">
    <location>
        <position position="173"/>
    </location>
</feature>
<name>A0AAD6YBD2_9AGAR</name>
<keyword evidence="1" id="KW-0732">Signal</keyword>
<evidence type="ECO:0008006" key="4">
    <source>
        <dbReference type="Google" id="ProtNLM"/>
    </source>
</evidence>
<dbReference type="Proteomes" id="UP001219525">
    <property type="component" value="Unassembled WGS sequence"/>
</dbReference>
<gene>
    <name evidence="2" type="ORF">GGX14DRAFT_456519</name>
</gene>
<keyword evidence="3" id="KW-1185">Reference proteome</keyword>
<dbReference type="EMBL" id="JARJCW010000037">
    <property type="protein sequence ID" value="KAJ7207191.1"/>
    <property type="molecule type" value="Genomic_DNA"/>
</dbReference>
<feature type="non-terminal residue" evidence="2">
    <location>
        <position position="1"/>
    </location>
</feature>
<feature type="chain" id="PRO_5042022060" description="Secreted protein" evidence="1">
    <location>
        <begin position="18"/>
        <end position="173"/>
    </location>
</feature>
<protein>
    <recommendedName>
        <fullName evidence="4">Secreted protein</fullName>
    </recommendedName>
</protein>
<organism evidence="2 3">
    <name type="scientific">Mycena pura</name>
    <dbReference type="NCBI Taxonomy" id="153505"/>
    <lineage>
        <taxon>Eukaryota</taxon>
        <taxon>Fungi</taxon>
        <taxon>Dikarya</taxon>
        <taxon>Basidiomycota</taxon>
        <taxon>Agaricomycotina</taxon>
        <taxon>Agaricomycetes</taxon>
        <taxon>Agaricomycetidae</taxon>
        <taxon>Agaricales</taxon>
        <taxon>Marasmiineae</taxon>
        <taxon>Mycenaceae</taxon>
        <taxon>Mycena</taxon>
    </lineage>
</organism>
<proteinExistence type="predicted"/>